<dbReference type="InterPro" id="IPR000605">
    <property type="entry name" value="Helicase_SF3_ssDNA/RNA_vir"/>
</dbReference>
<dbReference type="InterPro" id="IPR027417">
    <property type="entry name" value="P-loop_NTPase"/>
</dbReference>
<dbReference type="GO" id="GO:0003724">
    <property type="term" value="F:RNA helicase activity"/>
    <property type="evidence" value="ECO:0007669"/>
    <property type="project" value="InterPro"/>
</dbReference>
<dbReference type="Pfam" id="PF00910">
    <property type="entry name" value="RNA_helicase"/>
    <property type="match status" value="1"/>
</dbReference>
<name>A0A424Z0T2_9BACT</name>
<dbReference type="OrthoDB" id="5362266at2"/>
<dbReference type="GO" id="GO:0005524">
    <property type="term" value="F:ATP binding"/>
    <property type="evidence" value="ECO:0007669"/>
    <property type="project" value="UniProtKB-KW"/>
</dbReference>
<dbReference type="STRING" id="1813019.A2J15_05385"/>
<reference evidence="4 5" key="1">
    <citation type="submission" date="2018-08" db="EMBL/GenBank/DDBJ databases">
        <title>Survival mechanisms of Campylobacter hepaticus identified by genomic analysis and comparative transcriptomic analysis of in vivo and in vitro derived bacteria.</title>
        <authorList>
            <person name="Van T.T.H."/>
            <person name="Moore R.J."/>
        </authorList>
    </citation>
    <scope>NUCLEOTIDE SEQUENCE [LARGE SCALE GENOMIC DNA]</scope>
    <source>
        <strain evidence="3 5">54L</strain>
        <strain evidence="2 4">HV10</strain>
    </source>
</reference>
<dbReference type="Proteomes" id="UP000286095">
    <property type="component" value="Unassembled WGS sequence"/>
</dbReference>
<protein>
    <submittedName>
        <fullName evidence="3">ATP-binding protein</fullName>
    </submittedName>
</protein>
<dbReference type="Proteomes" id="UP000093205">
    <property type="component" value="Chromosome"/>
</dbReference>
<dbReference type="EMBL" id="QURW01000009">
    <property type="protein sequence ID" value="RQD87458.1"/>
    <property type="molecule type" value="Genomic_DNA"/>
</dbReference>
<dbReference type="Gene3D" id="3.40.50.300">
    <property type="entry name" value="P-loop containing nucleotide triphosphate hydrolases"/>
    <property type="match status" value="1"/>
</dbReference>
<dbReference type="EMBL" id="CP031611">
    <property type="protein sequence ID" value="AXP08835.1"/>
    <property type="molecule type" value="Genomic_DNA"/>
</dbReference>
<dbReference type="GO" id="GO:0003723">
    <property type="term" value="F:RNA binding"/>
    <property type="evidence" value="ECO:0007669"/>
    <property type="project" value="InterPro"/>
</dbReference>
<evidence type="ECO:0000259" key="1">
    <source>
        <dbReference type="SMART" id="SM00382"/>
    </source>
</evidence>
<gene>
    <name evidence="2" type="ORF">A2J15_003825</name>
    <name evidence="3" type="ORF">DZD40_04205</name>
</gene>
<dbReference type="InterPro" id="IPR003593">
    <property type="entry name" value="AAA+_ATPase"/>
</dbReference>
<evidence type="ECO:0000313" key="4">
    <source>
        <dbReference type="Proteomes" id="UP000093205"/>
    </source>
</evidence>
<dbReference type="KEGG" id="chw:A2J15_003825"/>
<evidence type="ECO:0000313" key="2">
    <source>
        <dbReference type="EMBL" id="AXP08835.1"/>
    </source>
</evidence>
<proteinExistence type="predicted"/>
<organism evidence="3 5">
    <name type="scientific">Campylobacter hepaticus</name>
    <dbReference type="NCBI Taxonomy" id="1813019"/>
    <lineage>
        <taxon>Bacteria</taxon>
        <taxon>Pseudomonadati</taxon>
        <taxon>Campylobacterota</taxon>
        <taxon>Epsilonproteobacteria</taxon>
        <taxon>Campylobacterales</taxon>
        <taxon>Campylobacteraceae</taxon>
        <taxon>Campylobacter</taxon>
    </lineage>
</organism>
<dbReference type="GeneID" id="44004641"/>
<evidence type="ECO:0000313" key="5">
    <source>
        <dbReference type="Proteomes" id="UP000286095"/>
    </source>
</evidence>
<dbReference type="SUPFAM" id="SSF52540">
    <property type="entry name" value="P-loop containing nucleoside triphosphate hydrolases"/>
    <property type="match status" value="1"/>
</dbReference>
<accession>A0A424Z0T2</accession>
<keyword evidence="4" id="KW-1185">Reference proteome</keyword>
<dbReference type="SMART" id="SM00382">
    <property type="entry name" value="AAA"/>
    <property type="match status" value="1"/>
</dbReference>
<feature type="domain" description="AAA+ ATPase" evidence="1">
    <location>
        <begin position="22"/>
        <end position="132"/>
    </location>
</feature>
<keyword evidence="3" id="KW-0067">ATP-binding</keyword>
<dbReference type="AlphaFoldDB" id="A0A424Z0T2"/>
<evidence type="ECO:0000313" key="3">
    <source>
        <dbReference type="EMBL" id="RQD87458.1"/>
    </source>
</evidence>
<keyword evidence="3" id="KW-0547">Nucleotide-binding</keyword>
<dbReference type="RefSeq" id="WP_066779509.1">
    <property type="nucleotide sequence ID" value="NZ_CBCSFE010000009.1"/>
</dbReference>
<sequence length="202" mass="23952">MNKIIPFREAIFHQMDKILSNNRALIFLWGKSGCGKSVLLQRLAKKYQIDFIHEMFKDEIFLKEKIEFLKHKGQKLIILDEVGKYNHDMLENIRIYSDTMSFVLASHKYLNLFKKEYFKSRLSASFELKKPDLKELDDYIKLKFGLSFSTSCLKILKKIAKGNLRYLDKTLKTFCEINIYFDKNKTQEYILKLSALENGLLR</sequence>